<protein>
    <submittedName>
        <fullName evidence="2">Uncharacterized protein</fullName>
    </submittedName>
</protein>
<dbReference type="AlphaFoldDB" id="A0A6N4QQQ5"/>
<keyword evidence="1" id="KW-0812">Transmembrane</keyword>
<proteinExistence type="predicted"/>
<evidence type="ECO:0000313" key="2">
    <source>
        <dbReference type="EMBL" id="TGL87067.1"/>
    </source>
</evidence>
<evidence type="ECO:0000313" key="3">
    <source>
        <dbReference type="Proteomes" id="UP000297613"/>
    </source>
</evidence>
<accession>A0A6N4QQQ5</accession>
<dbReference type="Proteomes" id="UP000297613">
    <property type="component" value="Unassembled WGS sequence"/>
</dbReference>
<feature type="transmembrane region" description="Helical" evidence="1">
    <location>
        <begin position="137"/>
        <end position="158"/>
    </location>
</feature>
<keyword evidence="1" id="KW-1133">Transmembrane helix</keyword>
<keyword evidence="1" id="KW-0472">Membrane</keyword>
<gene>
    <name evidence="2" type="ORF">EHQ83_05160</name>
</gene>
<evidence type="ECO:0000256" key="1">
    <source>
        <dbReference type="SAM" id="Phobius"/>
    </source>
</evidence>
<dbReference type="EMBL" id="RQGM01000018">
    <property type="protein sequence ID" value="TGL87067.1"/>
    <property type="molecule type" value="Genomic_DNA"/>
</dbReference>
<organism evidence="2 3">
    <name type="scientific">Leptospira yasudae</name>
    <dbReference type="NCBI Taxonomy" id="2202201"/>
    <lineage>
        <taxon>Bacteria</taxon>
        <taxon>Pseudomonadati</taxon>
        <taxon>Spirochaetota</taxon>
        <taxon>Spirochaetia</taxon>
        <taxon>Leptospirales</taxon>
        <taxon>Leptospiraceae</taxon>
        <taxon>Leptospira</taxon>
    </lineage>
</organism>
<name>A0A6N4QQQ5_9LEPT</name>
<reference evidence="2 3" key="1">
    <citation type="journal article" date="2019" name="PLoS Negl. Trop. Dis.">
        <title>Revisiting the worldwide diversity of Leptospira species in the environment.</title>
        <authorList>
            <person name="Vincent A.T."/>
            <person name="Schiettekatte O."/>
            <person name="Bourhy P."/>
            <person name="Veyrier F.J."/>
            <person name="Picardeau M."/>
        </authorList>
    </citation>
    <scope>NUCLEOTIDE SEQUENCE [LARGE SCALE GENOMIC DNA]</scope>
    <source>
        <strain evidence="2 3">201702445</strain>
    </source>
</reference>
<sequence>MLQRLTAILFITLFFAALPAWFLSTLEGWISIDCFRSRSTALNSVASMECKISEQFAFSSRNTSYSTMDARSSKTVLRVRRGKSITYQLVLVTPDGEREVLRSPIEKSDIERIAIELKTALRSGSTKFHATVDPETLFWIGWFLLLLFAGVGALLALFGARSEQKKPQ</sequence>
<comment type="caution">
    <text evidence="2">The sequence shown here is derived from an EMBL/GenBank/DDBJ whole genome shotgun (WGS) entry which is preliminary data.</text>
</comment>
<dbReference type="RefSeq" id="WP_135573432.1">
    <property type="nucleotide sequence ID" value="NZ_RQGK01000065.1"/>
</dbReference>